<feature type="compositionally biased region" description="Polar residues" evidence="1">
    <location>
        <begin position="292"/>
        <end position="302"/>
    </location>
</feature>
<accession>A0AAW0X7U7</accession>
<feature type="region of interest" description="Disordered" evidence="1">
    <location>
        <begin position="1"/>
        <end position="36"/>
    </location>
</feature>
<feature type="region of interest" description="Disordered" evidence="1">
    <location>
        <begin position="328"/>
        <end position="354"/>
    </location>
</feature>
<feature type="compositionally biased region" description="Low complexity" evidence="1">
    <location>
        <begin position="123"/>
        <end position="132"/>
    </location>
</feature>
<comment type="caution">
    <text evidence="2">The sequence shown here is derived from an EMBL/GenBank/DDBJ whole genome shotgun (WGS) entry which is preliminary data.</text>
</comment>
<feature type="compositionally biased region" description="Low complexity" evidence="1">
    <location>
        <begin position="167"/>
        <end position="245"/>
    </location>
</feature>
<evidence type="ECO:0000256" key="1">
    <source>
        <dbReference type="SAM" id="MobiDB-lite"/>
    </source>
</evidence>
<dbReference type="AlphaFoldDB" id="A0AAW0X7U7"/>
<reference evidence="2 3" key="1">
    <citation type="journal article" date="2024" name="BMC Genomics">
        <title>Genome assembly of redclaw crayfish (Cherax quadricarinatus) provides insights into its immune adaptation and hypoxia tolerance.</title>
        <authorList>
            <person name="Liu Z."/>
            <person name="Zheng J."/>
            <person name="Li H."/>
            <person name="Fang K."/>
            <person name="Wang S."/>
            <person name="He J."/>
            <person name="Zhou D."/>
            <person name="Weng S."/>
            <person name="Chi M."/>
            <person name="Gu Z."/>
            <person name="He J."/>
            <person name="Li F."/>
            <person name="Wang M."/>
        </authorList>
    </citation>
    <scope>NUCLEOTIDE SEQUENCE [LARGE SCALE GENOMIC DNA]</scope>
    <source>
        <strain evidence="2">ZL_2023a</strain>
    </source>
</reference>
<evidence type="ECO:0000313" key="2">
    <source>
        <dbReference type="EMBL" id="KAK8740432.1"/>
    </source>
</evidence>
<feature type="compositionally biased region" description="Polar residues" evidence="1">
    <location>
        <begin position="136"/>
        <end position="148"/>
    </location>
</feature>
<name>A0AAW0X7U7_CHEQU</name>
<feature type="region of interest" description="Disordered" evidence="1">
    <location>
        <begin position="88"/>
        <end position="314"/>
    </location>
</feature>
<feature type="compositionally biased region" description="Low complexity" evidence="1">
    <location>
        <begin position="521"/>
        <end position="530"/>
    </location>
</feature>
<feature type="compositionally biased region" description="Basic residues" evidence="1">
    <location>
        <begin position="509"/>
        <end position="519"/>
    </location>
</feature>
<feature type="compositionally biased region" description="Pro residues" evidence="1">
    <location>
        <begin position="103"/>
        <end position="112"/>
    </location>
</feature>
<sequence length="775" mass="86248">MPPSDQPFNPKDFLAPTARQETPRETFNGFPENFAHNLPTQEFMGDFARRTKRQAGVTSTIDGILSAPYGGLPATNHLQALLIRNANIRPPRQSVGPRRPKRPPPQPFPSISPPTSQSTAVGPPRFQPQFVRPQRDTVTSSLSPTRQHPLNRPPNFQVIHERFPEISSSSPDSSSSSDTAPSPQFSSPSSSSSRFSPSSSSSRFSPSSSARLSESSSARIPHAPSSSPLTFSFPSFSPPQQFSPSARERPVQSPEPFSFPSFTGQQFGSSDFDSFESARLPRQRRDAREGQDVSSQLGQTIASPGEGSAPSSISSVLSLSNRYPKHLQPVAKLSTPQLREHSRRRLQLNSPSSSHSFEIPFVIPNFFEQIGIRRRRDLRISQERQGITDAIHEILNAPYSGGVPESLQSLFLSDKNRFVRKIQPSTQHFASSSSFSNAGSNANIHTVGRIPPTSSSQFAGVHLPSSNNTRLNHIRTRSKRALNTQSTLANHDLQASESQFRYRRFRPLHHQGRRPHPHNRQQQQQQQQQQRYKNAEFGEPIIEYEFGGQDPSFLFPEVSSLKENNKYETIEVTDLSPFFGTEPSNFLSNFDSPLLDHASVKPTVVHESSSLTRPPKNSHENPRYPSKNFRRPHQFIPALRPGPSPPAHILPPFSSVRAPRHILMQNRRLPKVTRQQDIPLISKRLLVAQRRNSEEPVSSDAEAARQDSAGFIVGKPASFPGFHSIGGFGPMDALEKGNAAGSFMEDISFPSVDIPDINEKQPQFSPQQFQKQLFP</sequence>
<feature type="compositionally biased region" description="Polar residues" evidence="1">
    <location>
        <begin position="452"/>
        <end position="471"/>
    </location>
</feature>
<feature type="compositionally biased region" description="Low complexity" evidence="1">
    <location>
        <begin position="761"/>
        <end position="775"/>
    </location>
</feature>
<dbReference type="EMBL" id="JARKIK010000033">
    <property type="protein sequence ID" value="KAK8740432.1"/>
    <property type="molecule type" value="Genomic_DNA"/>
</dbReference>
<feature type="region of interest" description="Disordered" evidence="1">
    <location>
        <begin position="443"/>
        <end position="472"/>
    </location>
</feature>
<feature type="region of interest" description="Disordered" evidence="1">
    <location>
        <begin position="509"/>
        <end position="533"/>
    </location>
</feature>
<gene>
    <name evidence="2" type="ORF">OTU49_002904</name>
</gene>
<keyword evidence="3" id="KW-1185">Reference proteome</keyword>
<protein>
    <submittedName>
        <fullName evidence="2">Uncharacterized protein</fullName>
    </submittedName>
</protein>
<feature type="region of interest" description="Disordered" evidence="1">
    <location>
        <begin position="752"/>
        <end position="775"/>
    </location>
</feature>
<dbReference type="Proteomes" id="UP001445076">
    <property type="component" value="Unassembled WGS sequence"/>
</dbReference>
<feature type="compositionally biased region" description="Polar residues" evidence="1">
    <location>
        <begin position="260"/>
        <end position="272"/>
    </location>
</feature>
<organism evidence="2 3">
    <name type="scientific">Cherax quadricarinatus</name>
    <name type="common">Australian red claw crayfish</name>
    <dbReference type="NCBI Taxonomy" id="27406"/>
    <lineage>
        <taxon>Eukaryota</taxon>
        <taxon>Metazoa</taxon>
        <taxon>Ecdysozoa</taxon>
        <taxon>Arthropoda</taxon>
        <taxon>Crustacea</taxon>
        <taxon>Multicrustacea</taxon>
        <taxon>Malacostraca</taxon>
        <taxon>Eumalacostraca</taxon>
        <taxon>Eucarida</taxon>
        <taxon>Decapoda</taxon>
        <taxon>Pleocyemata</taxon>
        <taxon>Astacidea</taxon>
        <taxon>Parastacoidea</taxon>
        <taxon>Parastacidae</taxon>
        <taxon>Cherax</taxon>
    </lineage>
</organism>
<evidence type="ECO:0000313" key="3">
    <source>
        <dbReference type="Proteomes" id="UP001445076"/>
    </source>
</evidence>
<feature type="region of interest" description="Disordered" evidence="1">
    <location>
        <begin position="605"/>
        <end position="629"/>
    </location>
</feature>
<proteinExistence type="predicted"/>